<keyword evidence="1" id="KW-0808">Transferase</keyword>
<feature type="domain" description="Methyltransferase type 11" evidence="2">
    <location>
        <begin position="33"/>
        <end position="134"/>
    </location>
</feature>
<sequence length="207" mass="24289">MNWRELNKHIGNIDIYWLDFILKGYLQDDARILDVGCGEGRNLIYCMKQGYDVFGIDKDELSIQYIRHIAKSLKIKDYEGRFQLMNASKLIFPDQTFDVVLSSAVFHFANSLEQFISMLQESFRVLKPGGHLVIRSMTTHFLSKDEQKNVKHNIYTFGNGERRFLIDNDIINQFISDWGMRWVEPFKYVVIENKRSMGTFILVKSKA</sequence>
<keyword evidence="3" id="KW-0489">Methyltransferase</keyword>
<protein>
    <submittedName>
        <fullName evidence="3">Class I SAM-dependent methyltransferase</fullName>
    </submittedName>
</protein>
<dbReference type="CDD" id="cd02440">
    <property type="entry name" value="AdoMet_MTases"/>
    <property type="match status" value="1"/>
</dbReference>
<reference evidence="3" key="1">
    <citation type="submission" date="2021-01" db="EMBL/GenBank/DDBJ databases">
        <title>Marivirga sp. nov., isolated from intertidal surface sediments.</title>
        <authorList>
            <person name="Zhang M."/>
        </authorList>
    </citation>
    <scope>NUCLEOTIDE SEQUENCE</scope>
    <source>
        <strain evidence="3">SM1354</strain>
    </source>
</reference>
<gene>
    <name evidence="3" type="ORF">JKP34_03370</name>
</gene>
<dbReference type="GO" id="GO:0008757">
    <property type="term" value="F:S-adenosylmethionine-dependent methyltransferase activity"/>
    <property type="evidence" value="ECO:0007669"/>
    <property type="project" value="InterPro"/>
</dbReference>
<dbReference type="PANTHER" id="PTHR44068">
    <property type="entry name" value="ZGC:194242"/>
    <property type="match status" value="1"/>
</dbReference>
<dbReference type="PANTHER" id="PTHR44068:SF11">
    <property type="entry name" value="GERANYL DIPHOSPHATE 2-C-METHYLTRANSFERASE"/>
    <property type="match status" value="1"/>
</dbReference>
<dbReference type="Proteomes" id="UP000642920">
    <property type="component" value="Unassembled WGS sequence"/>
</dbReference>
<evidence type="ECO:0000259" key="2">
    <source>
        <dbReference type="Pfam" id="PF08241"/>
    </source>
</evidence>
<proteinExistence type="predicted"/>
<evidence type="ECO:0000256" key="1">
    <source>
        <dbReference type="ARBA" id="ARBA00022679"/>
    </source>
</evidence>
<comment type="caution">
    <text evidence="3">The sequence shown here is derived from an EMBL/GenBank/DDBJ whole genome shotgun (WGS) entry which is preliminary data.</text>
</comment>
<dbReference type="Gene3D" id="3.40.50.150">
    <property type="entry name" value="Vaccinia Virus protein VP39"/>
    <property type="match status" value="1"/>
</dbReference>
<keyword evidence="4" id="KW-1185">Reference proteome</keyword>
<accession>A0A937A8G6</accession>
<dbReference type="InterPro" id="IPR013216">
    <property type="entry name" value="Methyltransf_11"/>
</dbReference>
<dbReference type="GO" id="GO:0032259">
    <property type="term" value="P:methylation"/>
    <property type="evidence" value="ECO:0007669"/>
    <property type="project" value="UniProtKB-KW"/>
</dbReference>
<name>A0A937A8G6_9BACT</name>
<evidence type="ECO:0000313" key="3">
    <source>
        <dbReference type="EMBL" id="MBL0764276.1"/>
    </source>
</evidence>
<dbReference type="InterPro" id="IPR029063">
    <property type="entry name" value="SAM-dependent_MTases_sf"/>
</dbReference>
<dbReference type="EMBL" id="JAERQG010000001">
    <property type="protein sequence ID" value="MBL0764276.1"/>
    <property type="molecule type" value="Genomic_DNA"/>
</dbReference>
<organism evidence="3 4">
    <name type="scientific">Marivirga atlantica</name>
    <dbReference type="NCBI Taxonomy" id="1548457"/>
    <lineage>
        <taxon>Bacteria</taxon>
        <taxon>Pseudomonadati</taxon>
        <taxon>Bacteroidota</taxon>
        <taxon>Cytophagia</taxon>
        <taxon>Cytophagales</taxon>
        <taxon>Marivirgaceae</taxon>
        <taxon>Marivirga</taxon>
    </lineage>
</organism>
<dbReference type="RefSeq" id="WP_201917707.1">
    <property type="nucleotide sequence ID" value="NZ_JAERQG010000001.1"/>
</dbReference>
<dbReference type="AlphaFoldDB" id="A0A937A8G6"/>
<dbReference type="InterPro" id="IPR050447">
    <property type="entry name" value="Erg6_SMT_methyltransf"/>
</dbReference>
<evidence type="ECO:0000313" key="4">
    <source>
        <dbReference type="Proteomes" id="UP000642920"/>
    </source>
</evidence>
<dbReference type="Pfam" id="PF08241">
    <property type="entry name" value="Methyltransf_11"/>
    <property type="match status" value="1"/>
</dbReference>
<dbReference type="SUPFAM" id="SSF53335">
    <property type="entry name" value="S-adenosyl-L-methionine-dependent methyltransferases"/>
    <property type="match status" value="1"/>
</dbReference>